<evidence type="ECO:0000313" key="16">
    <source>
        <dbReference type="Proteomes" id="UP001151088"/>
    </source>
</evidence>
<protein>
    <recommendedName>
        <fullName evidence="2">histidine kinase</fullName>
        <ecNumber evidence="2">2.7.13.3</ecNumber>
    </recommendedName>
</protein>
<evidence type="ECO:0000259" key="13">
    <source>
        <dbReference type="PROSITE" id="PS50046"/>
    </source>
</evidence>
<evidence type="ECO:0000256" key="4">
    <source>
        <dbReference type="ARBA" id="ARBA00022553"/>
    </source>
</evidence>
<dbReference type="Gene3D" id="3.30.450.20">
    <property type="entry name" value="PAS domain"/>
    <property type="match status" value="1"/>
</dbReference>
<dbReference type="InterPro" id="IPR001294">
    <property type="entry name" value="Phytochrome"/>
</dbReference>
<evidence type="ECO:0000256" key="5">
    <source>
        <dbReference type="ARBA" id="ARBA00022606"/>
    </source>
</evidence>
<keyword evidence="5" id="KW-0716">Sensory transduction</keyword>
<evidence type="ECO:0000256" key="11">
    <source>
        <dbReference type="ARBA" id="ARBA00023170"/>
    </source>
</evidence>
<dbReference type="SMART" id="SM00911">
    <property type="entry name" value="HWE_HK"/>
    <property type="match status" value="1"/>
</dbReference>
<dbReference type="GO" id="GO:0009584">
    <property type="term" value="P:detection of visible light"/>
    <property type="evidence" value="ECO:0007669"/>
    <property type="project" value="InterPro"/>
</dbReference>
<dbReference type="Gene3D" id="3.30.565.10">
    <property type="entry name" value="Histidine kinase-like ATPase, C-terminal domain"/>
    <property type="match status" value="1"/>
</dbReference>
<evidence type="ECO:0000259" key="14">
    <source>
        <dbReference type="PROSITE" id="PS50110"/>
    </source>
</evidence>
<feature type="domain" description="Response regulatory" evidence="14">
    <location>
        <begin position="741"/>
        <end position="852"/>
    </location>
</feature>
<dbReference type="SUPFAM" id="SSF52172">
    <property type="entry name" value="CheY-like"/>
    <property type="match status" value="1"/>
</dbReference>
<evidence type="ECO:0000256" key="2">
    <source>
        <dbReference type="ARBA" id="ARBA00012438"/>
    </source>
</evidence>
<accession>A0A9X2PHD1</accession>
<dbReference type="Gene3D" id="3.30.450.270">
    <property type="match status" value="1"/>
</dbReference>
<dbReference type="GO" id="GO:0000160">
    <property type="term" value="P:phosphorelay signal transduction system"/>
    <property type="evidence" value="ECO:0007669"/>
    <property type="project" value="InterPro"/>
</dbReference>
<keyword evidence="8" id="KW-0418">Kinase</keyword>
<dbReference type="SMART" id="SM00448">
    <property type="entry name" value="REC"/>
    <property type="match status" value="1"/>
</dbReference>
<dbReference type="PANTHER" id="PTHR41523:SF7">
    <property type="entry name" value="HISTIDINE KINASE"/>
    <property type="match status" value="1"/>
</dbReference>
<dbReference type="InterPro" id="IPR035965">
    <property type="entry name" value="PAS-like_dom_sf"/>
</dbReference>
<evidence type="ECO:0000256" key="9">
    <source>
        <dbReference type="ARBA" id="ARBA00022840"/>
    </source>
</evidence>
<dbReference type="AlphaFoldDB" id="A0A9X2PHD1"/>
<keyword evidence="16" id="KW-1185">Reference proteome</keyword>
<dbReference type="InterPro" id="IPR011102">
    <property type="entry name" value="Sig_transdc_His_kinase_HWE"/>
</dbReference>
<proteinExistence type="predicted"/>
<dbReference type="InterPro" id="IPR003018">
    <property type="entry name" value="GAF"/>
</dbReference>
<dbReference type="SMART" id="SM00065">
    <property type="entry name" value="GAF"/>
    <property type="match status" value="1"/>
</dbReference>
<evidence type="ECO:0000256" key="7">
    <source>
        <dbReference type="ARBA" id="ARBA00022741"/>
    </source>
</evidence>
<dbReference type="GO" id="GO:0004673">
    <property type="term" value="F:protein histidine kinase activity"/>
    <property type="evidence" value="ECO:0007669"/>
    <property type="project" value="UniProtKB-EC"/>
</dbReference>
<organism evidence="15 16">
    <name type="scientific">Ancylobacter mangrovi</name>
    <dbReference type="NCBI Taxonomy" id="2972472"/>
    <lineage>
        <taxon>Bacteria</taxon>
        <taxon>Pseudomonadati</taxon>
        <taxon>Pseudomonadota</taxon>
        <taxon>Alphaproteobacteria</taxon>
        <taxon>Hyphomicrobiales</taxon>
        <taxon>Xanthobacteraceae</taxon>
        <taxon>Ancylobacter</taxon>
    </lineage>
</organism>
<dbReference type="Gene3D" id="3.30.450.40">
    <property type="match status" value="1"/>
</dbReference>
<dbReference type="PROSITE" id="PS50110">
    <property type="entry name" value="RESPONSE_REGULATORY"/>
    <property type="match status" value="1"/>
</dbReference>
<dbReference type="Proteomes" id="UP001151088">
    <property type="component" value="Unassembled WGS sequence"/>
</dbReference>
<evidence type="ECO:0000313" key="15">
    <source>
        <dbReference type="EMBL" id="MCS0496188.1"/>
    </source>
</evidence>
<keyword evidence="10" id="KW-0157">Chromophore</keyword>
<evidence type="ECO:0000256" key="10">
    <source>
        <dbReference type="ARBA" id="ARBA00022991"/>
    </source>
</evidence>
<dbReference type="EC" id="2.7.13.3" evidence="2"/>
<dbReference type="InterPro" id="IPR016132">
    <property type="entry name" value="Phyto_chromo_attachment"/>
</dbReference>
<dbReference type="GO" id="GO:0006355">
    <property type="term" value="P:regulation of DNA-templated transcription"/>
    <property type="evidence" value="ECO:0007669"/>
    <property type="project" value="InterPro"/>
</dbReference>
<keyword evidence="11" id="KW-0675">Receptor</keyword>
<gene>
    <name evidence="15" type="ORF">NVS89_13880</name>
</gene>
<dbReference type="SUPFAM" id="SSF55781">
    <property type="entry name" value="GAF domain-like"/>
    <property type="match status" value="2"/>
</dbReference>
<dbReference type="Pfam" id="PF01590">
    <property type="entry name" value="GAF"/>
    <property type="match status" value="1"/>
</dbReference>
<dbReference type="InterPro" id="IPR013654">
    <property type="entry name" value="PAS_2"/>
</dbReference>
<comment type="caution">
    <text evidence="15">The sequence shown here is derived from an EMBL/GenBank/DDBJ whole genome shotgun (WGS) entry which is preliminary data.</text>
</comment>
<dbReference type="RefSeq" id="WP_258733580.1">
    <property type="nucleotide sequence ID" value="NZ_JANTHZ010000006.1"/>
</dbReference>
<dbReference type="GO" id="GO:0005524">
    <property type="term" value="F:ATP binding"/>
    <property type="evidence" value="ECO:0007669"/>
    <property type="project" value="UniProtKB-KW"/>
</dbReference>
<dbReference type="InterPro" id="IPR043150">
    <property type="entry name" value="Phytochrome_PHY_sf"/>
</dbReference>
<keyword evidence="7" id="KW-0547">Nucleotide-binding</keyword>
<dbReference type="EMBL" id="JANTHZ010000006">
    <property type="protein sequence ID" value="MCS0496188.1"/>
    <property type="molecule type" value="Genomic_DNA"/>
</dbReference>
<dbReference type="Pfam" id="PF00072">
    <property type="entry name" value="Response_reg"/>
    <property type="match status" value="1"/>
</dbReference>
<dbReference type="PROSITE" id="PS50046">
    <property type="entry name" value="PHYTOCHROME_2"/>
    <property type="match status" value="1"/>
</dbReference>
<feature type="domain" description="Phytochrome chromophore attachment site" evidence="13">
    <location>
        <begin position="142"/>
        <end position="299"/>
    </location>
</feature>
<dbReference type="Pfam" id="PF08446">
    <property type="entry name" value="PAS_2"/>
    <property type="match status" value="1"/>
</dbReference>
<keyword evidence="9" id="KW-0067">ATP-binding</keyword>
<dbReference type="SUPFAM" id="SSF55785">
    <property type="entry name" value="PYP-like sensor domain (PAS domain)"/>
    <property type="match status" value="1"/>
</dbReference>
<dbReference type="PRINTS" id="PR01033">
    <property type="entry name" value="PHYTOCHROME"/>
</dbReference>
<evidence type="ECO:0000256" key="8">
    <source>
        <dbReference type="ARBA" id="ARBA00022777"/>
    </source>
</evidence>
<feature type="modified residue" description="4-aspartylphosphate" evidence="12">
    <location>
        <position position="791"/>
    </location>
</feature>
<sequence>MLSPESVNLSNCDREPIHVPGSIQCHGCLLACDEAGESVERCSENAAGMLRAEDGPVLGQRLEALLGAEAAGQLREALGRADEPTAPVLLFGVTVAGGRRFDVAVHRYDGAAIFEFEPAAGDDGLALDHARGMLARVRGLTDIDELVEVAARLVRDMLGYDRVMVYRFAHDGAGQVVSEARREDLESFLGQWFPESDIPQQARRLYLRNIVRVIGDVHATRCTIEPERDPAGRQLDLSFAHLRSVSPIHLEYLRNMGVAASMSISVVVDGELWGMIACHHYAPRVLPMTERVAAEMFGSFFSLHLQALKQKRSLQVATEARRALDRFLQRASRTEDVLDLLRSNLSEFAALMPCDGIGLWLGGVWTAQGCVPPADAIPGLLGAMVTRPARMIDGPAEGKIWTTDSLARAWEPAAAFSEEASGMLALPLSQLPRDYLLFFRREVAQTLDWAGRPEKVYETGPFGDRLTPRKSFAIWKETVRQHASPWTDADREIAEATRSALVETVLRHNEMMAEEREKADIRQRMLNEELNHRVKNILAVIKSLVEHSMQDGRDITDYVDSLRGRIQALAVAHDQVVRGAGGGALAELLGAELSPYGGGARTRLDGPGVRLDARAFSVMALVLHELATNAAKYGALSRSEGRVEVSWKIEPNGDCTVDWREHGGPTVVDTGRRGFGSALIERSVPHDLDGDATIDLVPSGLVARFRLPAQHIVAVAPVEEAGTAAGTEAAAGESDVLSDCAVLLVEDQMIIALDVEAMMLEGGVGSVVTAASVNEALRKLEGLTPDVAVLDVNLGTRNSAPVAEELRRRGVPYLFATGYGDQSMIPDGHQDAMVLPKPYESGTLLTALRALLEAS</sequence>
<evidence type="ECO:0000256" key="3">
    <source>
        <dbReference type="ARBA" id="ARBA00022543"/>
    </source>
</evidence>
<evidence type="ECO:0000256" key="1">
    <source>
        <dbReference type="ARBA" id="ARBA00000085"/>
    </source>
</evidence>
<dbReference type="GO" id="GO:0009881">
    <property type="term" value="F:photoreceptor activity"/>
    <property type="evidence" value="ECO:0007669"/>
    <property type="project" value="UniProtKB-KW"/>
</dbReference>
<dbReference type="InterPro" id="IPR013515">
    <property type="entry name" value="Phytochrome_cen-reg"/>
</dbReference>
<dbReference type="PIRSF" id="PIRSF036397">
    <property type="entry name" value="Bactrphtchrm_rec"/>
    <property type="match status" value="1"/>
</dbReference>
<comment type="catalytic activity">
    <reaction evidence="1">
        <text>ATP + protein L-histidine = ADP + protein N-phospho-L-histidine.</text>
        <dbReference type="EC" id="2.7.13.3"/>
    </reaction>
</comment>
<keyword evidence="3" id="KW-0600">Photoreceptor protein</keyword>
<dbReference type="InterPro" id="IPR001789">
    <property type="entry name" value="Sig_transdc_resp-reg_receiver"/>
</dbReference>
<dbReference type="PANTHER" id="PTHR41523">
    <property type="entry name" value="TWO-COMPONENT SYSTEM SENSOR PROTEIN"/>
    <property type="match status" value="1"/>
</dbReference>
<evidence type="ECO:0000256" key="6">
    <source>
        <dbReference type="ARBA" id="ARBA00022679"/>
    </source>
</evidence>
<evidence type="ECO:0000256" key="12">
    <source>
        <dbReference type="PROSITE-ProRule" id="PRU00169"/>
    </source>
</evidence>
<dbReference type="InterPro" id="IPR029016">
    <property type="entry name" value="GAF-like_dom_sf"/>
</dbReference>
<dbReference type="Pfam" id="PF00360">
    <property type="entry name" value="PHY"/>
    <property type="match status" value="1"/>
</dbReference>
<keyword evidence="4 12" id="KW-0597">Phosphoprotein</keyword>
<dbReference type="Gene3D" id="3.40.50.2300">
    <property type="match status" value="1"/>
</dbReference>
<keyword evidence="6" id="KW-0808">Transferase</keyword>
<dbReference type="InterPro" id="IPR011006">
    <property type="entry name" value="CheY-like_superfamily"/>
</dbReference>
<name>A0A9X2PHD1_9HYPH</name>
<reference evidence="15" key="1">
    <citation type="submission" date="2022-08" db="EMBL/GenBank/DDBJ databases">
        <authorList>
            <person name="Li F."/>
        </authorList>
    </citation>
    <scope>NUCLEOTIDE SEQUENCE</scope>
    <source>
        <strain evidence="15">MQZ15Z-1</strain>
    </source>
</reference>
<dbReference type="InterPro" id="IPR036890">
    <property type="entry name" value="HATPase_C_sf"/>
</dbReference>
<dbReference type="Pfam" id="PF07536">
    <property type="entry name" value="HWE_HK"/>
    <property type="match status" value="1"/>
</dbReference>
<dbReference type="InterPro" id="IPR009219">
    <property type="entry name" value="Bactrphtchr_CheY"/>
</dbReference>